<evidence type="ECO:0000259" key="1">
    <source>
        <dbReference type="Pfam" id="PF14766"/>
    </source>
</evidence>
<organism evidence="2 3">
    <name type="scientific">Acaulospora morrowiae</name>
    <dbReference type="NCBI Taxonomy" id="94023"/>
    <lineage>
        <taxon>Eukaryota</taxon>
        <taxon>Fungi</taxon>
        <taxon>Fungi incertae sedis</taxon>
        <taxon>Mucoromycota</taxon>
        <taxon>Glomeromycotina</taxon>
        <taxon>Glomeromycetes</taxon>
        <taxon>Diversisporales</taxon>
        <taxon>Acaulosporaceae</taxon>
        <taxon>Acaulospora</taxon>
    </lineage>
</organism>
<proteinExistence type="predicted"/>
<gene>
    <name evidence="2" type="ORF">AMORRO_LOCUS17763</name>
</gene>
<dbReference type="OrthoDB" id="2378414at2759"/>
<sequence>MSTSQLNSLVSYKTMERRPHRSFVKSETQSLWRNKFKERCLQRIKENRFFSVNARRLDFWKISNSSVDEDE</sequence>
<keyword evidence="3" id="KW-1185">Reference proteome</keyword>
<feature type="non-terminal residue" evidence="2">
    <location>
        <position position="71"/>
    </location>
</feature>
<name>A0A9N9NYW8_9GLOM</name>
<dbReference type="AlphaFoldDB" id="A0A9N9NYW8"/>
<accession>A0A9N9NYW8</accession>
<dbReference type="InterPro" id="IPR028158">
    <property type="entry name" value="RPA_interact_N_dom"/>
</dbReference>
<dbReference type="EMBL" id="CAJVPV010057112">
    <property type="protein sequence ID" value="CAG8786416.1"/>
    <property type="molecule type" value="Genomic_DNA"/>
</dbReference>
<protein>
    <submittedName>
        <fullName evidence="2">4711_t:CDS:1</fullName>
    </submittedName>
</protein>
<evidence type="ECO:0000313" key="3">
    <source>
        <dbReference type="Proteomes" id="UP000789342"/>
    </source>
</evidence>
<reference evidence="2" key="1">
    <citation type="submission" date="2021-06" db="EMBL/GenBank/DDBJ databases">
        <authorList>
            <person name="Kallberg Y."/>
            <person name="Tangrot J."/>
            <person name="Rosling A."/>
        </authorList>
    </citation>
    <scope>NUCLEOTIDE SEQUENCE</scope>
    <source>
        <strain evidence="2">CL551</strain>
    </source>
</reference>
<evidence type="ECO:0000313" key="2">
    <source>
        <dbReference type="EMBL" id="CAG8786416.1"/>
    </source>
</evidence>
<comment type="caution">
    <text evidence="2">The sequence shown here is derived from an EMBL/GenBank/DDBJ whole genome shotgun (WGS) entry which is preliminary data.</text>
</comment>
<dbReference type="Pfam" id="PF14766">
    <property type="entry name" value="RPA_interact_N"/>
    <property type="match status" value="1"/>
</dbReference>
<feature type="domain" description="RPA-interacting protein N-terminal" evidence="1">
    <location>
        <begin position="19"/>
        <end position="48"/>
    </location>
</feature>
<dbReference type="Proteomes" id="UP000789342">
    <property type="component" value="Unassembled WGS sequence"/>
</dbReference>